<evidence type="ECO:0000313" key="2">
    <source>
        <dbReference type="WBParaSite" id="maker-unitig_34217-snap-gene-0.2-mRNA-1"/>
    </source>
</evidence>
<dbReference type="AlphaFoldDB" id="A0A1I8FHI4"/>
<name>A0A1I8FHI4_9PLAT</name>
<organism evidence="1 2">
    <name type="scientific">Macrostomum lignano</name>
    <dbReference type="NCBI Taxonomy" id="282301"/>
    <lineage>
        <taxon>Eukaryota</taxon>
        <taxon>Metazoa</taxon>
        <taxon>Spiralia</taxon>
        <taxon>Lophotrochozoa</taxon>
        <taxon>Platyhelminthes</taxon>
        <taxon>Rhabditophora</taxon>
        <taxon>Macrostomorpha</taxon>
        <taxon>Macrostomida</taxon>
        <taxon>Macrostomidae</taxon>
        <taxon>Macrostomum</taxon>
    </lineage>
</organism>
<protein>
    <submittedName>
        <fullName evidence="2">Anoctamin</fullName>
    </submittedName>
</protein>
<dbReference type="WBParaSite" id="maker-unitig_34217-snap-gene-0.2-mRNA-1">
    <property type="protein sequence ID" value="maker-unitig_34217-snap-gene-0.2-mRNA-1"/>
    <property type="gene ID" value="maker-unitig_34217-snap-gene-0.2"/>
</dbReference>
<proteinExistence type="predicted"/>
<evidence type="ECO:0000313" key="1">
    <source>
        <dbReference type="Proteomes" id="UP000095280"/>
    </source>
</evidence>
<dbReference type="Proteomes" id="UP000095280">
    <property type="component" value="Unplaced"/>
</dbReference>
<keyword evidence="1" id="KW-1185">Reference proteome</keyword>
<sequence length="253" mass="28765">MGLAIVLVHLAGRYSTRRKYYEPLASEVKAYSAEMGSTVQKTALDRAVFDCQEVPDFAVSIVLAMLDPLSLSYSFDVALHDYGRSVYYTIAYHVFTYCSRENFNCLSDFIHRRFNSIGLANVSATLMLAYEICQLVLMYNQTAREMSSMIGSSFQFWLVCLSCITFCMAVCGNWQSGEDLLADLRLEHHCVPLDIRFLFVMEEPKTHFAAWQLKSFETRREQAMSTPDTLLYESNIICSLLAAPLLHTASRLD</sequence>
<reference evidence="2" key="1">
    <citation type="submission" date="2016-11" db="UniProtKB">
        <authorList>
            <consortium name="WormBaseParasite"/>
        </authorList>
    </citation>
    <scope>IDENTIFICATION</scope>
</reference>
<accession>A0A1I8FHI4</accession>